<dbReference type="PANTHER" id="PTHR38465:SF1">
    <property type="entry name" value="HTH-TYPE TRANSCRIPTIONAL REGULATOR MJ1563-RELATED"/>
    <property type="match status" value="1"/>
</dbReference>
<name>A0A1A9I8M9_9BACT</name>
<organism evidence="4 5">
    <name type="scientific">Niabella ginsenosidivorans</name>
    <dbReference type="NCBI Taxonomy" id="1176587"/>
    <lineage>
        <taxon>Bacteria</taxon>
        <taxon>Pseudomonadati</taxon>
        <taxon>Bacteroidota</taxon>
        <taxon>Chitinophagia</taxon>
        <taxon>Chitinophagales</taxon>
        <taxon>Chitinophagaceae</taxon>
        <taxon>Niabella</taxon>
    </lineage>
</organism>
<dbReference type="EMBL" id="CP015772">
    <property type="protein sequence ID" value="ANH84038.1"/>
    <property type="molecule type" value="Genomic_DNA"/>
</dbReference>
<keyword evidence="1" id="KW-0805">Transcription regulation</keyword>
<gene>
    <name evidence="4" type="ORF">A8C56_17960</name>
</gene>
<evidence type="ECO:0000256" key="2">
    <source>
        <dbReference type="ARBA" id="ARBA00023125"/>
    </source>
</evidence>
<evidence type="ECO:0000256" key="3">
    <source>
        <dbReference type="ARBA" id="ARBA00023163"/>
    </source>
</evidence>
<dbReference type="InterPro" id="IPR052362">
    <property type="entry name" value="HTH-GbsR_regulator"/>
</dbReference>
<dbReference type="RefSeq" id="WP_067762231.1">
    <property type="nucleotide sequence ID" value="NZ_CP015772.1"/>
</dbReference>
<dbReference type="GO" id="GO:0006355">
    <property type="term" value="P:regulation of DNA-templated transcription"/>
    <property type="evidence" value="ECO:0007669"/>
    <property type="project" value="UniProtKB-ARBA"/>
</dbReference>
<protein>
    <submittedName>
        <fullName evidence="4">Transcriptional regulator</fullName>
    </submittedName>
</protein>
<dbReference type="GO" id="GO:0003677">
    <property type="term" value="F:DNA binding"/>
    <property type="evidence" value="ECO:0007669"/>
    <property type="project" value="UniProtKB-KW"/>
</dbReference>
<dbReference type="PANTHER" id="PTHR38465">
    <property type="entry name" value="HTH-TYPE TRANSCRIPTIONAL REGULATOR MJ1563-RELATED"/>
    <property type="match status" value="1"/>
</dbReference>
<evidence type="ECO:0000313" key="5">
    <source>
        <dbReference type="Proteomes" id="UP000077667"/>
    </source>
</evidence>
<reference evidence="4 5" key="1">
    <citation type="submission" date="2016-05" db="EMBL/GenBank/DDBJ databases">
        <title>Niabella ginsenosidivorans BS26 whole genome sequencing.</title>
        <authorList>
            <person name="Im W.T."/>
            <person name="Siddiqi M.Z."/>
        </authorList>
    </citation>
    <scope>NUCLEOTIDE SEQUENCE [LARGE SCALE GENOMIC DNA]</scope>
    <source>
        <strain evidence="4 5">BS26</strain>
    </source>
</reference>
<dbReference type="SUPFAM" id="SSF46785">
    <property type="entry name" value="Winged helix' DNA-binding domain"/>
    <property type="match status" value="1"/>
</dbReference>
<dbReference type="InterPro" id="IPR036388">
    <property type="entry name" value="WH-like_DNA-bd_sf"/>
</dbReference>
<keyword evidence="5" id="KW-1185">Reference proteome</keyword>
<dbReference type="CDD" id="cd00090">
    <property type="entry name" value="HTH_ARSR"/>
    <property type="match status" value="1"/>
</dbReference>
<accession>A0A1A9I8M9</accession>
<proteinExistence type="predicted"/>
<dbReference type="Gene3D" id="1.10.10.10">
    <property type="entry name" value="Winged helix-like DNA-binding domain superfamily/Winged helix DNA-binding domain"/>
    <property type="match status" value="1"/>
</dbReference>
<dbReference type="InterPro" id="IPR036390">
    <property type="entry name" value="WH_DNA-bd_sf"/>
</dbReference>
<sequence>MQFTEAKKDLYQDMVSFYADLYGLPPLNAKIYAYMLFDIRHEGFTFDELLNRFNVSKSSLSNSLQMLAKYKFIEYITPIDSRKRYYRINPKFMEIRFGNVLDKLLSEKELMQRMMQCNKQQKQPNDVVIKAIDQYVSILDTHIKTFEDTLKKVKTLHK</sequence>
<dbReference type="AlphaFoldDB" id="A0A1A9I8M9"/>
<evidence type="ECO:0000313" key="4">
    <source>
        <dbReference type="EMBL" id="ANH84038.1"/>
    </source>
</evidence>
<keyword evidence="3" id="KW-0804">Transcription</keyword>
<dbReference type="STRING" id="1176587.A8C56_17960"/>
<dbReference type="InterPro" id="IPR011991">
    <property type="entry name" value="ArsR-like_HTH"/>
</dbReference>
<evidence type="ECO:0000256" key="1">
    <source>
        <dbReference type="ARBA" id="ARBA00023015"/>
    </source>
</evidence>
<dbReference type="Proteomes" id="UP000077667">
    <property type="component" value="Chromosome"/>
</dbReference>
<dbReference type="KEGG" id="nia:A8C56_17960"/>
<keyword evidence="2" id="KW-0238">DNA-binding</keyword>